<keyword evidence="8 9" id="KW-0472">Membrane</keyword>
<dbReference type="Pfam" id="PF02355">
    <property type="entry name" value="SecD_SecF_C"/>
    <property type="match status" value="1"/>
</dbReference>
<evidence type="ECO:0000256" key="4">
    <source>
        <dbReference type="ARBA" id="ARBA00022692"/>
    </source>
</evidence>
<dbReference type="GO" id="GO:0015450">
    <property type="term" value="F:protein-transporting ATPase activity"/>
    <property type="evidence" value="ECO:0007669"/>
    <property type="project" value="InterPro"/>
</dbReference>
<dbReference type="PANTHER" id="PTHR30081:SF8">
    <property type="entry name" value="PROTEIN TRANSLOCASE SUBUNIT SECF"/>
    <property type="match status" value="1"/>
</dbReference>
<dbReference type="NCBIfam" id="TIGR00966">
    <property type="entry name" value="transloc_SecF"/>
    <property type="match status" value="1"/>
</dbReference>
<keyword evidence="3 9" id="KW-1003">Cell membrane</keyword>
<accession>A0A8J3QX09</accession>
<dbReference type="InterPro" id="IPR005665">
    <property type="entry name" value="SecF_bac"/>
</dbReference>
<organism evidence="12 13">
    <name type="scientific">Rugosimonospora africana</name>
    <dbReference type="NCBI Taxonomy" id="556532"/>
    <lineage>
        <taxon>Bacteria</taxon>
        <taxon>Bacillati</taxon>
        <taxon>Actinomycetota</taxon>
        <taxon>Actinomycetes</taxon>
        <taxon>Micromonosporales</taxon>
        <taxon>Micromonosporaceae</taxon>
        <taxon>Rugosimonospora</taxon>
    </lineage>
</organism>
<dbReference type="InterPro" id="IPR022645">
    <property type="entry name" value="SecD/SecF_bac"/>
</dbReference>
<evidence type="ECO:0000313" key="13">
    <source>
        <dbReference type="Proteomes" id="UP000642748"/>
    </source>
</evidence>
<feature type="transmembrane region" description="Helical" evidence="9">
    <location>
        <begin position="147"/>
        <end position="164"/>
    </location>
</feature>
<evidence type="ECO:0000256" key="9">
    <source>
        <dbReference type="HAMAP-Rule" id="MF_01464"/>
    </source>
</evidence>
<keyword evidence="7 9" id="KW-0811">Translocation</keyword>
<dbReference type="Proteomes" id="UP000642748">
    <property type="component" value="Unassembled WGS sequence"/>
</dbReference>
<dbReference type="Pfam" id="PF07549">
    <property type="entry name" value="Sec_GG"/>
    <property type="match status" value="1"/>
</dbReference>
<evidence type="ECO:0000259" key="11">
    <source>
        <dbReference type="Pfam" id="PF02355"/>
    </source>
</evidence>
<dbReference type="AlphaFoldDB" id="A0A8J3QX09"/>
<dbReference type="PANTHER" id="PTHR30081">
    <property type="entry name" value="PROTEIN-EXPORT MEMBRANE PROTEIN SEC"/>
    <property type="match status" value="1"/>
</dbReference>
<dbReference type="EMBL" id="BONZ01000052">
    <property type="protein sequence ID" value="GIH17363.1"/>
    <property type="molecule type" value="Genomic_DNA"/>
</dbReference>
<keyword evidence="4 9" id="KW-0812">Transmembrane</keyword>
<evidence type="ECO:0000256" key="6">
    <source>
        <dbReference type="ARBA" id="ARBA00022989"/>
    </source>
</evidence>
<feature type="transmembrane region" description="Helical" evidence="9">
    <location>
        <begin position="176"/>
        <end position="195"/>
    </location>
</feature>
<protein>
    <recommendedName>
        <fullName evidence="9">Protein-export membrane protein SecF</fullName>
    </recommendedName>
</protein>
<feature type="transmembrane region" description="Helical" evidence="9">
    <location>
        <begin position="283"/>
        <end position="307"/>
    </location>
</feature>
<comment type="similarity">
    <text evidence="9">Belongs to the SecD/SecF family. SecF subfamily.</text>
</comment>
<comment type="caution">
    <text evidence="12">The sequence shown here is derived from an EMBL/GenBank/DDBJ whole genome shotgun (WGS) entry which is preliminary data.</text>
</comment>
<dbReference type="HAMAP" id="MF_01464_B">
    <property type="entry name" value="SecF_B"/>
    <property type="match status" value="1"/>
</dbReference>
<dbReference type="GO" id="GO:0065002">
    <property type="term" value="P:intracellular protein transmembrane transport"/>
    <property type="evidence" value="ECO:0007669"/>
    <property type="project" value="UniProtKB-UniRule"/>
</dbReference>
<dbReference type="SUPFAM" id="SSF82866">
    <property type="entry name" value="Multidrug efflux transporter AcrB transmembrane domain"/>
    <property type="match status" value="1"/>
</dbReference>
<feature type="transmembrane region" description="Helical" evidence="9">
    <location>
        <begin position="201"/>
        <end position="220"/>
    </location>
</feature>
<proteinExistence type="inferred from homology"/>
<dbReference type="InterPro" id="IPR055344">
    <property type="entry name" value="SecD_SecF_C_bact"/>
</dbReference>
<sequence length="417" mass="43970">MAARTESASGLRRLYRGDTRIDFVGQRKKWYVVSAVIILICLASIIFRGFNWGIDFKGGDQFQIPVKPGTTLSEVRSAVEDTGVTVSSAQTAGAGSAASYVVKTQKLTDPQRNQAETALAKAAQVAPNQINNTEVSSSWGSEVTNKAIIALIVFLGAVSLFMGFRFRDAKASGAAVLALFHDLILTAGVYSLIHFEVTPGTIVGLLTILGYSLYDTVVVFDKVDENTRGILSTSRHTFGEAANLAVNQTLMRSINTSLIGLLPVAGLLFIGAGLLGVGTLEDLALVLFVGMLTGAYSSLFLATPWLVDFKLFDLRYRNHTNRVLNKRAADVRSAANKAGVAAPAGRTKGGKAQAEISDTDTVTDDEDSSVPEDALAGASPRTASKAAAAKRAGATRPGASRSGASRSGRSGGGKRRH</sequence>
<evidence type="ECO:0000313" key="12">
    <source>
        <dbReference type="EMBL" id="GIH17363.1"/>
    </source>
</evidence>
<feature type="transmembrane region" description="Helical" evidence="9">
    <location>
        <begin position="30"/>
        <end position="50"/>
    </location>
</feature>
<dbReference type="GO" id="GO:0043952">
    <property type="term" value="P:protein transport by the Sec complex"/>
    <property type="evidence" value="ECO:0007669"/>
    <property type="project" value="UniProtKB-UniRule"/>
</dbReference>
<evidence type="ECO:0000256" key="2">
    <source>
        <dbReference type="ARBA" id="ARBA00022448"/>
    </source>
</evidence>
<dbReference type="InterPro" id="IPR048634">
    <property type="entry name" value="SecD_SecF_C"/>
</dbReference>
<comment type="function">
    <text evidence="9">Part of the Sec protein translocase complex. Interacts with the SecYEG preprotein conducting channel. SecDF uses the proton motive force (PMF) to complete protein translocation after the ATP-dependent function of SecA.</text>
</comment>
<dbReference type="InterPro" id="IPR022646">
    <property type="entry name" value="SecD/SecF_CS"/>
</dbReference>
<keyword evidence="5 9" id="KW-0653">Protein transport</keyword>
<dbReference type="GO" id="GO:0005886">
    <property type="term" value="C:plasma membrane"/>
    <property type="evidence" value="ECO:0007669"/>
    <property type="project" value="UniProtKB-SubCell"/>
</dbReference>
<dbReference type="NCBIfam" id="TIGR00916">
    <property type="entry name" value="2A0604s01"/>
    <property type="match status" value="1"/>
</dbReference>
<name>A0A8J3QX09_9ACTN</name>
<feature type="domain" description="Protein export membrane protein SecD/SecF C-terminal" evidence="11">
    <location>
        <begin position="118"/>
        <end position="309"/>
    </location>
</feature>
<keyword evidence="2 9" id="KW-0813">Transport</keyword>
<comment type="subcellular location">
    <subcellularLocation>
        <location evidence="1 9">Cell membrane</location>
        <topology evidence="1 9">Multi-pass membrane protein</topology>
    </subcellularLocation>
</comment>
<evidence type="ECO:0000256" key="8">
    <source>
        <dbReference type="ARBA" id="ARBA00023136"/>
    </source>
</evidence>
<dbReference type="InterPro" id="IPR022813">
    <property type="entry name" value="SecD/SecF_arch_bac"/>
</dbReference>
<dbReference type="RefSeq" id="WP_203920927.1">
    <property type="nucleotide sequence ID" value="NZ_BONZ01000052.1"/>
</dbReference>
<evidence type="ECO:0000256" key="3">
    <source>
        <dbReference type="ARBA" id="ARBA00022475"/>
    </source>
</evidence>
<feature type="compositionally biased region" description="Acidic residues" evidence="10">
    <location>
        <begin position="357"/>
        <end position="370"/>
    </location>
</feature>
<dbReference type="Gene3D" id="1.20.1640.10">
    <property type="entry name" value="Multidrug efflux transporter AcrB transmembrane domain"/>
    <property type="match status" value="1"/>
</dbReference>
<evidence type="ECO:0000256" key="5">
    <source>
        <dbReference type="ARBA" id="ARBA00022927"/>
    </source>
</evidence>
<keyword evidence="6 9" id="KW-1133">Transmembrane helix</keyword>
<evidence type="ECO:0000256" key="10">
    <source>
        <dbReference type="SAM" id="MobiDB-lite"/>
    </source>
</evidence>
<comment type="subunit">
    <text evidence="9">Forms a complex with SecD. Part of the essential Sec protein translocation apparatus which comprises SecA, SecYEG and auxiliary proteins SecDF. Other proteins may also be involved.</text>
</comment>
<dbReference type="PRINTS" id="PR01755">
    <property type="entry name" value="SECFTRNLCASE"/>
</dbReference>
<feature type="region of interest" description="Disordered" evidence="10">
    <location>
        <begin position="336"/>
        <end position="417"/>
    </location>
</feature>
<keyword evidence="13" id="KW-1185">Reference proteome</keyword>
<feature type="transmembrane region" description="Helical" evidence="9">
    <location>
        <begin position="258"/>
        <end position="277"/>
    </location>
</feature>
<evidence type="ECO:0000256" key="1">
    <source>
        <dbReference type="ARBA" id="ARBA00004651"/>
    </source>
</evidence>
<reference evidence="12" key="1">
    <citation type="submission" date="2021-01" db="EMBL/GenBank/DDBJ databases">
        <title>Whole genome shotgun sequence of Rugosimonospora africana NBRC 104875.</title>
        <authorList>
            <person name="Komaki H."/>
            <person name="Tamura T."/>
        </authorList>
    </citation>
    <scope>NUCLEOTIDE SEQUENCE</scope>
    <source>
        <strain evidence="12">NBRC 104875</strain>
    </source>
</reference>
<evidence type="ECO:0000256" key="7">
    <source>
        <dbReference type="ARBA" id="ARBA00023010"/>
    </source>
</evidence>
<dbReference type="GO" id="GO:0006605">
    <property type="term" value="P:protein targeting"/>
    <property type="evidence" value="ECO:0007669"/>
    <property type="project" value="UniProtKB-UniRule"/>
</dbReference>
<feature type="compositionally biased region" description="Low complexity" evidence="10">
    <location>
        <begin position="376"/>
        <end position="408"/>
    </location>
</feature>
<gene>
    <name evidence="12" type="primary">secF_2</name>
    <name evidence="9" type="synonym">secF</name>
    <name evidence="12" type="ORF">Raf01_55350</name>
</gene>